<dbReference type="PRINTS" id="PR00376">
    <property type="entry name" value="IL1BCENZYME"/>
</dbReference>
<dbReference type="GO" id="GO:0005737">
    <property type="term" value="C:cytoplasm"/>
    <property type="evidence" value="ECO:0007669"/>
    <property type="project" value="UniProtKB-ARBA"/>
</dbReference>
<dbReference type="GO" id="GO:0004197">
    <property type="term" value="F:cysteine-type endopeptidase activity"/>
    <property type="evidence" value="ECO:0007669"/>
    <property type="project" value="InterPro"/>
</dbReference>
<sequence length="304" mass="34899">MNKITQITQNILLGRSSINVEGICPSLNGVKSFDTEEYDEVDSAIVGNKLKHKKTKYVDPNVEVYKMNHKRRGTALIFNNVKIYQERNNTEACARNLSQTFQMMGFDVELIVDATLQVIIEKLKSVASQDHTNNDCLAVAVLSTGTSGYLKADNMFYPAQMLWMPFLPDSCPGLIDKPKIFFLQTYHDSSYNGIHGFDQSINFSFPDIMVVHLFYNSSWQNTNSCLMNKISQELKEHWRTHDLLRMMTSIVRHVVSYNRALLSNENKLQAPTIVSTLSRLVYFDKTKYLLELSKNERIDFDPLD</sequence>
<dbReference type="AlphaFoldDB" id="A0A7M7LN61"/>
<evidence type="ECO:0000313" key="4">
    <source>
        <dbReference type="EnsemblMetazoa" id="XP_003250976"/>
    </source>
</evidence>
<dbReference type="PANTHER" id="PTHR48169:SF7">
    <property type="entry name" value="CASPASE 10"/>
    <property type="match status" value="1"/>
</dbReference>
<dbReference type="SMART" id="SM00115">
    <property type="entry name" value="CASc"/>
    <property type="match status" value="1"/>
</dbReference>
<accession>A0A8B6XXR5</accession>
<evidence type="ECO:0000256" key="2">
    <source>
        <dbReference type="ARBA" id="ARBA00022703"/>
    </source>
</evidence>
<dbReference type="GO" id="GO:0043067">
    <property type="term" value="P:regulation of programmed cell death"/>
    <property type="evidence" value="ECO:0007669"/>
    <property type="project" value="UniProtKB-ARBA"/>
</dbReference>
<dbReference type="Pfam" id="PF00656">
    <property type="entry name" value="Peptidase_C14"/>
    <property type="match status" value="1"/>
</dbReference>
<dbReference type="GO" id="GO:0006915">
    <property type="term" value="P:apoptotic process"/>
    <property type="evidence" value="ECO:0007669"/>
    <property type="project" value="UniProtKB-KW"/>
</dbReference>
<evidence type="ECO:0000256" key="1">
    <source>
        <dbReference type="ARBA" id="ARBA00010134"/>
    </source>
</evidence>
<dbReference type="GeneID" id="100576484"/>
<keyword evidence="5" id="KW-1185">Reference proteome</keyword>
<proteinExistence type="inferred from homology"/>
<protein>
    <submittedName>
        <fullName evidence="6">Caspase-1 isoform X1</fullName>
    </submittedName>
</protein>
<keyword evidence="2" id="KW-0053">Apoptosis</keyword>
<accession>A0A7M7LN61</accession>
<dbReference type="InterPro" id="IPR029030">
    <property type="entry name" value="Caspase-like_dom_sf"/>
</dbReference>
<dbReference type="Proteomes" id="UP000005203">
    <property type="component" value="Linkage group LG12"/>
</dbReference>
<dbReference type="KEGG" id="ame:100576484"/>
<gene>
    <name evidence="6" type="primary">LOC100576484</name>
</gene>
<dbReference type="PANTHER" id="PTHR48169">
    <property type="entry name" value="DED DOMAIN-CONTAINING PROTEIN"/>
    <property type="match status" value="1"/>
</dbReference>
<reference evidence="6" key="2">
    <citation type="submission" date="2025-04" db="UniProtKB">
        <authorList>
            <consortium name="RefSeq"/>
        </authorList>
    </citation>
    <scope>IDENTIFICATION</scope>
    <source>
        <strain evidence="6">DH4</strain>
        <tissue evidence="6">Whole body</tissue>
    </source>
</reference>
<organism evidence="4">
    <name type="scientific">Apis mellifera</name>
    <name type="common">Honeybee</name>
    <dbReference type="NCBI Taxonomy" id="7460"/>
    <lineage>
        <taxon>Eukaryota</taxon>
        <taxon>Metazoa</taxon>
        <taxon>Ecdysozoa</taxon>
        <taxon>Arthropoda</taxon>
        <taxon>Hexapoda</taxon>
        <taxon>Insecta</taxon>
        <taxon>Pterygota</taxon>
        <taxon>Neoptera</taxon>
        <taxon>Endopterygota</taxon>
        <taxon>Hymenoptera</taxon>
        <taxon>Apocrita</taxon>
        <taxon>Aculeata</taxon>
        <taxon>Apoidea</taxon>
        <taxon>Anthophila</taxon>
        <taxon>Apidae</taxon>
        <taxon>Apis</taxon>
    </lineage>
</organism>
<evidence type="ECO:0000313" key="6">
    <source>
        <dbReference type="RefSeq" id="XP_003250976.2"/>
    </source>
</evidence>
<name>A0A7M7LN61_APIME</name>
<evidence type="ECO:0000313" key="5">
    <source>
        <dbReference type="Proteomes" id="UP000005203"/>
    </source>
</evidence>
<dbReference type="EnsemblMetazoa" id="XM_003250928">
    <property type="protein sequence ID" value="XP_003250976"/>
    <property type="gene ID" value="LOC100576484"/>
</dbReference>
<dbReference type="OrthoDB" id="6116485at2759"/>
<dbReference type="GO" id="GO:0006508">
    <property type="term" value="P:proteolysis"/>
    <property type="evidence" value="ECO:0007669"/>
    <property type="project" value="InterPro"/>
</dbReference>
<dbReference type="InterPro" id="IPR015917">
    <property type="entry name" value="Pept_C14A"/>
</dbReference>
<dbReference type="InterPro" id="IPR001309">
    <property type="entry name" value="Pept_C14_p20"/>
</dbReference>
<reference evidence="4" key="1">
    <citation type="submission" date="2021-01" db="UniProtKB">
        <authorList>
            <consortium name="EnsemblMetazoa"/>
        </authorList>
    </citation>
    <scope>IDENTIFICATION</scope>
    <source>
        <strain evidence="4">DH4</strain>
    </source>
</reference>
<evidence type="ECO:0000259" key="3">
    <source>
        <dbReference type="PROSITE" id="PS50208"/>
    </source>
</evidence>
<dbReference type="RefSeq" id="XP_003250976.2">
    <property type="nucleotide sequence ID" value="XM_003250928.4"/>
</dbReference>
<dbReference type="Gene3D" id="3.40.50.1460">
    <property type="match status" value="1"/>
</dbReference>
<feature type="domain" description="Caspase family p20" evidence="3">
    <location>
        <begin position="71"/>
        <end position="184"/>
    </location>
</feature>
<dbReference type="SUPFAM" id="SSF52129">
    <property type="entry name" value="Caspase-like"/>
    <property type="match status" value="1"/>
</dbReference>
<dbReference type="PROSITE" id="PS50208">
    <property type="entry name" value="CASPASE_P20"/>
    <property type="match status" value="1"/>
</dbReference>
<comment type="similarity">
    <text evidence="1">Belongs to the peptidase C14A family.</text>
</comment>
<dbReference type="InterPro" id="IPR011600">
    <property type="entry name" value="Pept_C14_caspase"/>
</dbReference>